<evidence type="ECO:0000313" key="2">
    <source>
        <dbReference type="Proteomes" id="UP000029556"/>
    </source>
</evidence>
<organism evidence="1 2">
    <name type="scientific">Hoylesella buccalis DNF00853</name>
    <dbReference type="NCBI Taxonomy" id="1401074"/>
    <lineage>
        <taxon>Bacteria</taxon>
        <taxon>Pseudomonadati</taxon>
        <taxon>Bacteroidota</taxon>
        <taxon>Bacteroidia</taxon>
        <taxon>Bacteroidales</taxon>
        <taxon>Prevotellaceae</taxon>
        <taxon>Hoylesella</taxon>
    </lineage>
</organism>
<evidence type="ECO:0008006" key="3">
    <source>
        <dbReference type="Google" id="ProtNLM"/>
    </source>
</evidence>
<dbReference type="Pfam" id="PF05635">
    <property type="entry name" value="23S_rRNA_IVP"/>
    <property type="match status" value="1"/>
</dbReference>
<dbReference type="InterPro" id="IPR012657">
    <property type="entry name" value="23S_rRNA-intervening_sequence"/>
</dbReference>
<accession>A0A095ZNF7</accession>
<comment type="caution">
    <text evidence="1">The sequence shown here is derived from an EMBL/GenBank/DDBJ whole genome shotgun (WGS) entry which is preliminary data.</text>
</comment>
<dbReference type="PIRSF" id="PIRSF035652">
    <property type="entry name" value="CHP02436"/>
    <property type="match status" value="1"/>
</dbReference>
<dbReference type="Gene3D" id="1.20.1440.60">
    <property type="entry name" value="23S rRNA-intervening sequence"/>
    <property type="match status" value="1"/>
</dbReference>
<dbReference type="Proteomes" id="UP000029556">
    <property type="component" value="Unassembled WGS sequence"/>
</dbReference>
<dbReference type="PANTHER" id="PTHR38471">
    <property type="entry name" value="FOUR HELIX BUNDLE PROTEIN"/>
    <property type="match status" value="1"/>
</dbReference>
<name>A0A095ZNF7_9BACT</name>
<sequence length="126" mass="14460">MKDIDNNVIVQKSFSFAIRCVNLSKYLKEEKKEYEMSKQLIRSGTSIGANVKEALRAQSKADFKSKLNIALKEASETEYWIELLWRTQYINETAAKSILADCVELIKLLTSIIKHISKEQQNNKSS</sequence>
<dbReference type="OrthoDB" id="285993at2"/>
<reference evidence="1 2" key="1">
    <citation type="submission" date="2014-07" db="EMBL/GenBank/DDBJ databases">
        <authorList>
            <person name="McCorrison J."/>
            <person name="Sanka R."/>
            <person name="Torralba M."/>
            <person name="Gillis M."/>
            <person name="Haft D.H."/>
            <person name="Methe B."/>
            <person name="Sutton G."/>
            <person name="Nelson K.E."/>
        </authorList>
    </citation>
    <scope>NUCLEOTIDE SEQUENCE [LARGE SCALE GENOMIC DNA]</scope>
    <source>
        <strain evidence="1 2">DNF00853</strain>
    </source>
</reference>
<dbReference type="InterPro" id="IPR036583">
    <property type="entry name" value="23S_rRNA_IVS_sf"/>
</dbReference>
<protein>
    <recommendedName>
        <fullName evidence="3">Four helix bundle protein</fullName>
    </recommendedName>
</protein>
<proteinExistence type="predicted"/>
<dbReference type="NCBIfam" id="TIGR02436">
    <property type="entry name" value="four helix bundle protein"/>
    <property type="match status" value="1"/>
</dbReference>
<dbReference type="EMBL" id="JRNN01000034">
    <property type="protein sequence ID" value="KGF35906.1"/>
    <property type="molecule type" value="Genomic_DNA"/>
</dbReference>
<dbReference type="PANTHER" id="PTHR38471:SF2">
    <property type="entry name" value="FOUR HELIX BUNDLE PROTEIN"/>
    <property type="match status" value="1"/>
</dbReference>
<dbReference type="AlphaFoldDB" id="A0A095ZNF7"/>
<gene>
    <name evidence="1" type="ORF">HMPREF2137_03335</name>
</gene>
<evidence type="ECO:0000313" key="1">
    <source>
        <dbReference type="EMBL" id="KGF35906.1"/>
    </source>
</evidence>
<dbReference type="SUPFAM" id="SSF158446">
    <property type="entry name" value="IVS-encoded protein-like"/>
    <property type="match status" value="1"/>
</dbReference>
<dbReference type="RefSeq" id="WP_036872074.1">
    <property type="nucleotide sequence ID" value="NZ_JRNN01000034.1"/>
</dbReference>